<dbReference type="SUPFAM" id="SSF55961">
    <property type="entry name" value="Bet v1-like"/>
    <property type="match status" value="1"/>
</dbReference>
<dbReference type="SUPFAM" id="SSF51735">
    <property type="entry name" value="NAD(P)-binding Rossmann-fold domains"/>
    <property type="match status" value="1"/>
</dbReference>
<proteinExistence type="predicted"/>
<dbReference type="PANTHER" id="PTHR44656:SF7">
    <property type="entry name" value="DEHYDROGENASE_REDUCTASE SDR FAMILY MEMBER 12"/>
    <property type="match status" value="1"/>
</dbReference>
<name>A0ABP7WQA4_9GAMM</name>
<dbReference type="Gene3D" id="3.40.50.720">
    <property type="entry name" value="NAD(P)-binding Rossmann-like Domain"/>
    <property type="match status" value="1"/>
</dbReference>
<dbReference type="EMBL" id="BAABDM010000002">
    <property type="protein sequence ID" value="GAA4094253.1"/>
    <property type="molecule type" value="Genomic_DNA"/>
</dbReference>
<evidence type="ECO:0000313" key="1">
    <source>
        <dbReference type="EMBL" id="GAA4094253.1"/>
    </source>
</evidence>
<dbReference type="Pfam" id="PF00106">
    <property type="entry name" value="adh_short"/>
    <property type="match status" value="1"/>
</dbReference>
<dbReference type="InterPro" id="IPR023393">
    <property type="entry name" value="START-like_dom_sf"/>
</dbReference>
<dbReference type="InterPro" id="IPR019587">
    <property type="entry name" value="Polyketide_cyclase/dehydratase"/>
</dbReference>
<reference evidence="2" key="1">
    <citation type="journal article" date="2019" name="Int. J. Syst. Evol. Microbiol.">
        <title>The Global Catalogue of Microorganisms (GCM) 10K type strain sequencing project: providing services to taxonomists for standard genome sequencing and annotation.</title>
        <authorList>
            <consortium name="The Broad Institute Genomics Platform"/>
            <consortium name="The Broad Institute Genome Sequencing Center for Infectious Disease"/>
            <person name="Wu L."/>
            <person name="Ma J."/>
        </authorList>
    </citation>
    <scope>NUCLEOTIDE SEQUENCE [LARGE SCALE GENOMIC DNA]</scope>
    <source>
        <strain evidence="2">JCM 17304</strain>
    </source>
</reference>
<gene>
    <name evidence="1" type="ORF">GCM10022414_17740</name>
</gene>
<organism evidence="1 2">
    <name type="scientific">Zhongshania borealis</name>
    <dbReference type="NCBI Taxonomy" id="889488"/>
    <lineage>
        <taxon>Bacteria</taxon>
        <taxon>Pseudomonadati</taxon>
        <taxon>Pseudomonadota</taxon>
        <taxon>Gammaproteobacteria</taxon>
        <taxon>Cellvibrionales</taxon>
        <taxon>Spongiibacteraceae</taxon>
        <taxon>Zhongshania</taxon>
    </lineage>
</organism>
<dbReference type="InterPro" id="IPR002347">
    <property type="entry name" value="SDR_fam"/>
</dbReference>
<dbReference type="InterPro" id="IPR036291">
    <property type="entry name" value="NAD(P)-bd_dom_sf"/>
</dbReference>
<accession>A0ABP7WQA4</accession>
<dbReference type="Pfam" id="PF10604">
    <property type="entry name" value="Polyketide_cyc2"/>
    <property type="match status" value="1"/>
</dbReference>
<dbReference type="InterPro" id="IPR052992">
    <property type="entry name" value="SDR_member_12"/>
</dbReference>
<evidence type="ECO:0000313" key="2">
    <source>
        <dbReference type="Proteomes" id="UP001500392"/>
    </source>
</evidence>
<dbReference type="PRINTS" id="PR00081">
    <property type="entry name" value="GDHRDH"/>
</dbReference>
<dbReference type="PANTHER" id="PTHR44656">
    <property type="entry name" value="DEHYDROGENASE/REDUCTASE SDR FAMILY MEMBER 12"/>
    <property type="match status" value="1"/>
</dbReference>
<dbReference type="Gene3D" id="3.30.530.20">
    <property type="match status" value="1"/>
</dbReference>
<comment type="caution">
    <text evidence="1">The sequence shown here is derived from an EMBL/GenBank/DDBJ whole genome shotgun (WGS) entry which is preliminary data.</text>
</comment>
<protein>
    <recommendedName>
        <fullName evidence="3">SDR family NAD(P)-dependent oxidoreductase</fullName>
    </recommendedName>
</protein>
<sequence length="463" mass="51295">MNHLLEEYITVKRPIADCFAYLRDFSTIEQWDPSVLSARKLTPGPVRPGSEYQLELKLIASQHLAMHYTQIAIDEQKSLVLQGYGDNFSALDTISFRALDADTTEIHYRAELAFTGLVSPLFGLLKPAFNRIGDQAARGLKRALEIPATPERLLKDTISDRLLIPAVINFGRRGYAQQARKSHSNRMDGKVIAITGPTAGLGLSAACELARLGATLILIGRDHERLRQARMQIMDFSGCAEDKLDCYEADLALLENTAKVAREIRGAYPSIDVLINNAGALFNEREETKEGFEFSLAVNFLSPMLLTKALRPNLNANGRVVNVVSGGLYTQGIKLDDMQYRQAPFNGSKAYARAKRALLTASQHSANGIMVHNMHPGWAATPGLAKSLPSFNQSLAKHLRDSRMGADTMIWLASATELEDYKDTHLWFDRRIHTDTVLPGTASSEKDAEALCQWCDDTLAKYL</sequence>
<keyword evidence="2" id="KW-1185">Reference proteome</keyword>
<evidence type="ECO:0008006" key="3">
    <source>
        <dbReference type="Google" id="ProtNLM"/>
    </source>
</evidence>
<dbReference type="Proteomes" id="UP001500392">
    <property type="component" value="Unassembled WGS sequence"/>
</dbReference>